<keyword evidence="3" id="KW-1185">Reference proteome</keyword>
<evidence type="ECO:0000313" key="2">
    <source>
        <dbReference type="EMBL" id="KAK6355926.1"/>
    </source>
</evidence>
<feature type="signal peptide" evidence="1">
    <location>
        <begin position="1"/>
        <end position="18"/>
    </location>
</feature>
<dbReference type="EMBL" id="JAVHNR010000001">
    <property type="protein sequence ID" value="KAK6355926.1"/>
    <property type="molecule type" value="Genomic_DNA"/>
</dbReference>
<evidence type="ECO:0000313" key="3">
    <source>
        <dbReference type="Proteomes" id="UP001313282"/>
    </source>
</evidence>
<feature type="chain" id="PRO_5042930210" evidence="1">
    <location>
        <begin position="19"/>
        <end position="107"/>
    </location>
</feature>
<reference evidence="2 3" key="1">
    <citation type="submission" date="2019-10" db="EMBL/GenBank/DDBJ databases">
        <authorList>
            <person name="Palmer J.M."/>
        </authorList>
    </citation>
    <scope>NUCLEOTIDE SEQUENCE [LARGE SCALE GENOMIC DNA]</scope>
    <source>
        <strain evidence="2 3">TWF718</strain>
    </source>
</reference>
<protein>
    <submittedName>
        <fullName evidence="2">Uncharacterized protein</fullName>
    </submittedName>
</protein>
<comment type="caution">
    <text evidence="2">The sequence shown here is derived from an EMBL/GenBank/DDBJ whole genome shotgun (WGS) entry which is preliminary data.</text>
</comment>
<dbReference type="AlphaFoldDB" id="A0AAN8MZ46"/>
<proteinExistence type="predicted"/>
<organism evidence="2 3">
    <name type="scientific">Orbilia javanica</name>
    <dbReference type="NCBI Taxonomy" id="47235"/>
    <lineage>
        <taxon>Eukaryota</taxon>
        <taxon>Fungi</taxon>
        <taxon>Dikarya</taxon>
        <taxon>Ascomycota</taxon>
        <taxon>Pezizomycotina</taxon>
        <taxon>Orbiliomycetes</taxon>
        <taxon>Orbiliales</taxon>
        <taxon>Orbiliaceae</taxon>
        <taxon>Orbilia</taxon>
    </lineage>
</organism>
<evidence type="ECO:0000256" key="1">
    <source>
        <dbReference type="SAM" id="SignalP"/>
    </source>
</evidence>
<accession>A0AAN8MZ46</accession>
<name>A0AAN8MZ46_9PEZI</name>
<gene>
    <name evidence="2" type="ORF">TWF718_000304</name>
</gene>
<keyword evidence="1" id="KW-0732">Signal</keyword>
<dbReference type="Proteomes" id="UP001313282">
    <property type="component" value="Unassembled WGS sequence"/>
</dbReference>
<sequence>MQLTKLAYFLPLIATVLAAAVPDVDSAVSMASVSGLDSNIFDKRACSNNGCKCRRGAKAGVYCGRCGAVTSLGSGKLNDAYQCASNGDCCGYGARSSCAGRSYSPCG</sequence>